<name>A0A9N9VMM2_9HYPO</name>
<evidence type="ECO:0000313" key="3">
    <source>
        <dbReference type="Proteomes" id="UP000696573"/>
    </source>
</evidence>
<accession>A0A9N9VMM2</accession>
<gene>
    <name evidence="2" type="ORF">CRHIZ90672A_00009612</name>
</gene>
<evidence type="ECO:0000313" key="2">
    <source>
        <dbReference type="EMBL" id="CAH0026089.1"/>
    </source>
</evidence>
<keyword evidence="3" id="KW-1185">Reference proteome</keyword>
<evidence type="ECO:0000256" key="1">
    <source>
        <dbReference type="SAM" id="MobiDB-lite"/>
    </source>
</evidence>
<dbReference type="Pfam" id="PF20180">
    <property type="entry name" value="UQCC2_CBP6"/>
    <property type="match status" value="1"/>
</dbReference>
<sequence>MSRPLSHRIYTEVLSKWPKQELRPDYQLQDVIRATIDKRFQAYQPSMEAEELFKARSLQFLQQNRWNEKALQVIGPDAEANQPADIFRRPDPRNRRSPKENLVRASRKETFRHDQTILKTILTKPRGSARRRKNLQGSQTEGVILGHILFMIDATTHHGGIIIGGQGKRTFNNS</sequence>
<reference evidence="2" key="1">
    <citation type="submission" date="2021-10" db="EMBL/GenBank/DDBJ databases">
        <authorList>
            <person name="Piombo E."/>
        </authorList>
    </citation>
    <scope>NUCLEOTIDE SEQUENCE</scope>
</reference>
<dbReference type="EMBL" id="CABFNQ020000717">
    <property type="protein sequence ID" value="CAH0026089.1"/>
    <property type="molecule type" value="Genomic_DNA"/>
</dbReference>
<organism evidence="2 3">
    <name type="scientific">Clonostachys rhizophaga</name>
    <dbReference type="NCBI Taxonomy" id="160324"/>
    <lineage>
        <taxon>Eukaryota</taxon>
        <taxon>Fungi</taxon>
        <taxon>Dikarya</taxon>
        <taxon>Ascomycota</taxon>
        <taxon>Pezizomycotina</taxon>
        <taxon>Sordariomycetes</taxon>
        <taxon>Hypocreomycetidae</taxon>
        <taxon>Hypocreales</taxon>
        <taxon>Bionectriaceae</taxon>
        <taxon>Clonostachys</taxon>
    </lineage>
</organism>
<feature type="region of interest" description="Disordered" evidence="1">
    <location>
        <begin position="81"/>
        <end position="109"/>
    </location>
</feature>
<protein>
    <submittedName>
        <fullName evidence="2">Uncharacterized protein</fullName>
    </submittedName>
</protein>
<proteinExistence type="predicted"/>
<comment type="caution">
    <text evidence="2">The sequence shown here is derived from an EMBL/GenBank/DDBJ whole genome shotgun (WGS) entry which is preliminary data.</text>
</comment>
<feature type="compositionally biased region" description="Basic and acidic residues" evidence="1">
    <location>
        <begin position="86"/>
        <end position="109"/>
    </location>
</feature>
<dbReference type="Proteomes" id="UP000696573">
    <property type="component" value="Unassembled WGS sequence"/>
</dbReference>
<dbReference type="AlphaFoldDB" id="A0A9N9VMM2"/>
<feature type="non-terminal residue" evidence="2">
    <location>
        <position position="1"/>
    </location>
</feature>
<dbReference type="OrthoDB" id="2107880at2759"/>